<name>A0ABS8Y7R2_DATST</name>
<proteinExistence type="predicted"/>
<reference evidence="1 2" key="1">
    <citation type="journal article" date="2021" name="BMC Genomics">
        <title>Datura genome reveals duplications of psychoactive alkaloid biosynthetic genes and high mutation rate following tissue culture.</title>
        <authorList>
            <person name="Rajewski A."/>
            <person name="Carter-House D."/>
            <person name="Stajich J."/>
            <person name="Litt A."/>
        </authorList>
    </citation>
    <scope>NUCLEOTIDE SEQUENCE [LARGE SCALE GENOMIC DNA]</scope>
    <source>
        <strain evidence="1">AR-01</strain>
    </source>
</reference>
<evidence type="ECO:0000313" key="2">
    <source>
        <dbReference type="Proteomes" id="UP000823775"/>
    </source>
</evidence>
<organism evidence="1 2">
    <name type="scientific">Datura stramonium</name>
    <name type="common">Jimsonweed</name>
    <name type="synonym">Common thornapple</name>
    <dbReference type="NCBI Taxonomy" id="4076"/>
    <lineage>
        <taxon>Eukaryota</taxon>
        <taxon>Viridiplantae</taxon>
        <taxon>Streptophyta</taxon>
        <taxon>Embryophyta</taxon>
        <taxon>Tracheophyta</taxon>
        <taxon>Spermatophyta</taxon>
        <taxon>Magnoliopsida</taxon>
        <taxon>eudicotyledons</taxon>
        <taxon>Gunneridae</taxon>
        <taxon>Pentapetalae</taxon>
        <taxon>asterids</taxon>
        <taxon>lamiids</taxon>
        <taxon>Solanales</taxon>
        <taxon>Solanaceae</taxon>
        <taxon>Solanoideae</taxon>
        <taxon>Datureae</taxon>
        <taxon>Datura</taxon>
    </lineage>
</organism>
<accession>A0ABS8Y7R2</accession>
<dbReference type="EMBL" id="JACEIK010041562">
    <property type="protein sequence ID" value="MCE5166984.1"/>
    <property type="molecule type" value="Genomic_DNA"/>
</dbReference>
<keyword evidence="2" id="KW-1185">Reference proteome</keyword>
<protein>
    <submittedName>
        <fullName evidence="1">Uncharacterized protein</fullName>
    </submittedName>
</protein>
<sequence length="130" mass="14097">MGRKGKGGGRGRGQPPKILIMNLGSSVSARVNGASLDPTGSAVNQVMQKSLARTTPGSVKSPNPSLELLISGMSDLNQWNSLLNQWNGQQDDSLFEKPKRGKRVQKVVQKWISKGLKLITDDVHQPPKEL</sequence>
<gene>
    <name evidence="1" type="ORF">HAX54_032667</name>
</gene>
<evidence type="ECO:0000313" key="1">
    <source>
        <dbReference type="EMBL" id="MCE5166984.1"/>
    </source>
</evidence>
<dbReference type="Proteomes" id="UP000823775">
    <property type="component" value="Unassembled WGS sequence"/>
</dbReference>
<comment type="caution">
    <text evidence="1">The sequence shown here is derived from an EMBL/GenBank/DDBJ whole genome shotgun (WGS) entry which is preliminary data.</text>
</comment>